<gene>
    <name evidence="1" type="ORF">HX018_07280</name>
</gene>
<evidence type="ECO:0000313" key="2">
    <source>
        <dbReference type="Proteomes" id="UP001170954"/>
    </source>
</evidence>
<proteinExistence type="predicted"/>
<name>A0ABT7NLM1_9SPHI</name>
<dbReference type="Proteomes" id="UP001170954">
    <property type="component" value="Unassembled WGS sequence"/>
</dbReference>
<dbReference type="RefSeq" id="WP_286650996.1">
    <property type="nucleotide sequence ID" value="NZ_JACAGK010000016.1"/>
</dbReference>
<dbReference type="EMBL" id="JACAGK010000016">
    <property type="protein sequence ID" value="MDM1048035.1"/>
    <property type="molecule type" value="Genomic_DNA"/>
</dbReference>
<organism evidence="1 2">
    <name type="scientific">Sphingobacterium hotanense</name>
    <dbReference type="NCBI Taxonomy" id="649196"/>
    <lineage>
        <taxon>Bacteria</taxon>
        <taxon>Pseudomonadati</taxon>
        <taxon>Bacteroidota</taxon>
        <taxon>Sphingobacteriia</taxon>
        <taxon>Sphingobacteriales</taxon>
        <taxon>Sphingobacteriaceae</taxon>
        <taxon>Sphingobacterium</taxon>
    </lineage>
</organism>
<reference evidence="1" key="2">
    <citation type="journal article" date="2022" name="Sci. Total Environ.">
        <title>Prevalence, transmission, and molecular epidemiology of tet(X)-positive bacteria among humans, animals, and environmental niches in China: An epidemiological, and genomic-based study.</title>
        <authorList>
            <person name="Dong N."/>
            <person name="Zeng Y."/>
            <person name="Cai C."/>
            <person name="Sun C."/>
            <person name="Lu J."/>
            <person name="Liu C."/>
            <person name="Zhou H."/>
            <person name="Sun Q."/>
            <person name="Shu L."/>
            <person name="Wang H."/>
            <person name="Wang Y."/>
            <person name="Wang S."/>
            <person name="Wu C."/>
            <person name="Chan E.W."/>
            <person name="Chen G."/>
            <person name="Shen Z."/>
            <person name="Chen S."/>
            <person name="Zhang R."/>
        </authorList>
    </citation>
    <scope>NUCLEOTIDE SEQUENCE</scope>
    <source>
        <strain evidence="1">R1692</strain>
    </source>
</reference>
<keyword evidence="2" id="KW-1185">Reference proteome</keyword>
<evidence type="ECO:0000313" key="1">
    <source>
        <dbReference type="EMBL" id="MDM1048035.1"/>
    </source>
</evidence>
<sequence>MSIYSELSKKIGWDRDTKVSIPSTEEAKELHNDVLVNQSIDAFETVFRIHRFAPTADGGEDAVAMGYIHDAYTQGQIFFK</sequence>
<comment type="caution">
    <text evidence="1">The sequence shown here is derived from an EMBL/GenBank/DDBJ whole genome shotgun (WGS) entry which is preliminary data.</text>
</comment>
<accession>A0ABT7NLM1</accession>
<reference evidence="1" key="1">
    <citation type="submission" date="2020-06" db="EMBL/GenBank/DDBJ databases">
        <authorList>
            <person name="Dong N."/>
        </authorList>
    </citation>
    <scope>NUCLEOTIDE SEQUENCE</scope>
    <source>
        <strain evidence="1">R1692</strain>
    </source>
</reference>
<protein>
    <submittedName>
        <fullName evidence="1">Uncharacterized protein</fullName>
    </submittedName>
</protein>